<dbReference type="GeneID" id="108567344"/>
<dbReference type="Pfam" id="PF03476">
    <property type="entry name" value="MOSC_N"/>
    <property type="match status" value="1"/>
</dbReference>
<protein>
    <submittedName>
        <fullName evidence="4">Mitochondrial amidoxime-reducing component 1 isoform X2</fullName>
    </submittedName>
</protein>
<accession>A0ABM1N8U5</accession>
<dbReference type="PANTHER" id="PTHR14237:SF19">
    <property type="entry name" value="MITOCHONDRIAL AMIDOXIME REDUCING COMPONENT 1"/>
    <property type="match status" value="1"/>
</dbReference>
<dbReference type="Proteomes" id="UP000695000">
    <property type="component" value="Unplaced"/>
</dbReference>
<dbReference type="PROSITE" id="PS51340">
    <property type="entry name" value="MOSC"/>
    <property type="match status" value="1"/>
</dbReference>
<evidence type="ECO:0000313" key="3">
    <source>
        <dbReference type="Proteomes" id="UP000695000"/>
    </source>
</evidence>
<dbReference type="SUPFAM" id="SSF50800">
    <property type="entry name" value="PK beta-barrel domain-like"/>
    <property type="match status" value="1"/>
</dbReference>
<keyword evidence="3" id="KW-1185">Reference proteome</keyword>
<feature type="domain" description="MOSC" evidence="2">
    <location>
        <begin position="195"/>
        <end position="347"/>
    </location>
</feature>
<feature type="transmembrane region" description="Helical" evidence="1">
    <location>
        <begin position="6"/>
        <end position="27"/>
    </location>
</feature>
<reference evidence="4" key="1">
    <citation type="submission" date="2025-08" db="UniProtKB">
        <authorList>
            <consortium name="RefSeq"/>
        </authorList>
    </citation>
    <scope>IDENTIFICATION</scope>
    <source>
        <tissue evidence="4">Whole Larva</tissue>
    </source>
</reference>
<keyword evidence="1" id="KW-1133">Transmembrane helix</keyword>
<keyword evidence="1" id="KW-0472">Membrane</keyword>
<evidence type="ECO:0000313" key="4">
    <source>
        <dbReference type="RefSeq" id="XP_017783245.1"/>
    </source>
</evidence>
<name>A0ABM1N8U5_NICVS</name>
<sequence length="347" mass="39539">MNYFNMQYTSGAAALGAIAATAIYYYLHPKNENLIRTWKAVGNVTKLHLHPLKSGRRLELTSADCTDVGIRQNPEDQEGLQLRDRTYLVYGEKNNEFKTARTFPQLLLVQMSVHDKDQIRLDAPGMPTLLFKVPTKLKNKELRVKVHQSEEIYSIDCGDEAANWISNYIHGDSTPGLRIGYHDGSMKHRRNILKIYKSFSIYKNLTNKSAGLYSDLSAVLLVNQASVDDLNDKLREENRVVSENFRSSITIAGEGAPAYAEDDWEWLKIGEAVFRNVKPCTRCIMTTINPDTGVRNPEREPLKTMETYRRLRDIKDNPVEGKLTVMGIYLEVYKEGTIRLNDVVYIG</sequence>
<dbReference type="InterPro" id="IPR011037">
    <property type="entry name" value="Pyrv_Knase-like_insert_dom_sf"/>
</dbReference>
<dbReference type="PANTHER" id="PTHR14237">
    <property type="entry name" value="MOLYBDOPTERIN COFACTOR SULFURASE MOSC"/>
    <property type="match status" value="1"/>
</dbReference>
<gene>
    <name evidence="4" type="primary">LOC108567344</name>
</gene>
<evidence type="ECO:0000256" key="1">
    <source>
        <dbReference type="SAM" id="Phobius"/>
    </source>
</evidence>
<dbReference type="RefSeq" id="XP_017783245.1">
    <property type="nucleotide sequence ID" value="XM_017927756.1"/>
</dbReference>
<evidence type="ECO:0000259" key="2">
    <source>
        <dbReference type="PROSITE" id="PS51340"/>
    </source>
</evidence>
<dbReference type="InterPro" id="IPR005303">
    <property type="entry name" value="MOCOS_middle"/>
</dbReference>
<dbReference type="InterPro" id="IPR005302">
    <property type="entry name" value="MoCF_Sase_C"/>
</dbReference>
<keyword evidence="1" id="KW-0812">Transmembrane</keyword>
<proteinExistence type="predicted"/>
<dbReference type="Pfam" id="PF03473">
    <property type="entry name" value="MOSC"/>
    <property type="match status" value="1"/>
</dbReference>
<organism evidence="3 4">
    <name type="scientific">Nicrophorus vespilloides</name>
    <name type="common">Boreal carrion beetle</name>
    <dbReference type="NCBI Taxonomy" id="110193"/>
    <lineage>
        <taxon>Eukaryota</taxon>
        <taxon>Metazoa</taxon>
        <taxon>Ecdysozoa</taxon>
        <taxon>Arthropoda</taxon>
        <taxon>Hexapoda</taxon>
        <taxon>Insecta</taxon>
        <taxon>Pterygota</taxon>
        <taxon>Neoptera</taxon>
        <taxon>Endopterygota</taxon>
        <taxon>Coleoptera</taxon>
        <taxon>Polyphaga</taxon>
        <taxon>Staphyliniformia</taxon>
        <taxon>Silphidae</taxon>
        <taxon>Nicrophorinae</taxon>
        <taxon>Nicrophorus</taxon>
    </lineage>
</organism>
<dbReference type="SUPFAM" id="SSF141673">
    <property type="entry name" value="MOSC N-terminal domain-like"/>
    <property type="match status" value="1"/>
</dbReference>